<evidence type="ECO:0000256" key="12">
    <source>
        <dbReference type="ARBA" id="ARBA00023136"/>
    </source>
</evidence>
<sequence>MDDLNREQKADAILQRVEQENSGRLTVFLGAAPGVGKTYSMLAAAKEKQQSGRDTIIGLVEAHGRSDTQQMADGFEQQPLTKIEYHGTQLSEFNVDAALQRKPDLILVDELAHTNVPGSRNKRRYQDIEELLNAGIDVYTTVNIQHMASVNDLVLQMTGVRVNETVPDHFVDSAYEIRFIDLPPATLIERLQQGKVYLPEYARSALSSFFSSANLTALRELAMKKALERVDASMLSELAVNQESGLGIYMDKLLVLVSANSDHRYLIRVGRQIAERRQIPWAVAWVDTGKTRSPEKSQTIELNLALAKELGAQTKVLKGTSTISAVSEFIKDNAVCTVLVGAGRRNRFNWWRKRLYHHLINLGLPIEVTVFRARSTPVQKKKKLTPPAVQNFFGKLSGYVHGVIGVGIASLLAVILENFLNVGNLVLVYTLAVIFVGLTSGSRPAMFTAILSFLSFNFLLTEPKNTLMVYNHDDVTTLIFLTVIGLICGPAASRIRSQFLLLKQANHYAETLRDLAQELATVSDETGLWKRLSKLLKKSTEVDCLIAVPDEDSGFRFVESPPAPPHKLTEAAIRWSFKNKASAGVTTETLSAAKVTTYPVIVDDTVVAVAAVPITEQSSDINSASTSLVLAMLNQASNAWRRIHLSSDLESARVKTEVEQLRSALLSSVSHDLKSPLSAMMGAAESLKLLHDQLPDKDRIELIETIISESQRLDSYIQNLLDMTRLGHGTLKIERDWVSVDDIIGSAIRRLKRYWPSTNVQIERMSEPPLLYVHAALVEQAIFNILENAAKYSPDESPIFVELRKGHAQCLIAIEDRGPGIPADQRDKIFDMFYIVADGDKKKQNTGMGLAICKGMIGAHGGNVVATSARDGVGTRFEITLPLDYGNNQQEES</sequence>
<keyword evidence="6 13" id="KW-0812">Transmembrane</keyword>
<dbReference type="Gene3D" id="3.40.50.300">
    <property type="entry name" value="P-loop containing nucleotide triphosphate hydrolases"/>
    <property type="match status" value="1"/>
</dbReference>
<name>A0A9X2FTI6_9GAMM</name>
<organism evidence="15 16">
    <name type="scientific">Idiomarina rhizosphaerae</name>
    <dbReference type="NCBI Taxonomy" id="2961572"/>
    <lineage>
        <taxon>Bacteria</taxon>
        <taxon>Pseudomonadati</taxon>
        <taxon>Pseudomonadota</taxon>
        <taxon>Gammaproteobacteria</taxon>
        <taxon>Alteromonadales</taxon>
        <taxon>Idiomarinaceae</taxon>
        <taxon>Idiomarina</taxon>
    </lineage>
</organism>
<dbReference type="GO" id="GO:0005886">
    <property type="term" value="C:plasma membrane"/>
    <property type="evidence" value="ECO:0007669"/>
    <property type="project" value="TreeGrafter"/>
</dbReference>
<dbReference type="Gene3D" id="1.10.287.130">
    <property type="match status" value="1"/>
</dbReference>
<dbReference type="InterPro" id="IPR003661">
    <property type="entry name" value="HisK_dim/P_dom"/>
</dbReference>
<dbReference type="InterPro" id="IPR052023">
    <property type="entry name" value="Histidine_kinase_KdpD"/>
</dbReference>
<evidence type="ECO:0000256" key="2">
    <source>
        <dbReference type="ARBA" id="ARBA00004141"/>
    </source>
</evidence>
<dbReference type="InterPro" id="IPR005467">
    <property type="entry name" value="His_kinase_dom"/>
</dbReference>
<dbReference type="Pfam" id="PF02518">
    <property type="entry name" value="HATPase_c"/>
    <property type="match status" value="1"/>
</dbReference>
<feature type="transmembrane region" description="Helical" evidence="13">
    <location>
        <begin position="396"/>
        <end position="416"/>
    </location>
</feature>
<accession>A0A9X2FTI6</accession>
<dbReference type="SMART" id="SM00388">
    <property type="entry name" value="HisKA"/>
    <property type="match status" value="1"/>
</dbReference>
<keyword evidence="11" id="KW-0902">Two-component regulatory system</keyword>
<comment type="subcellular location">
    <subcellularLocation>
        <location evidence="2">Membrane</location>
        <topology evidence="2">Multi-pass membrane protein</topology>
    </subcellularLocation>
</comment>
<keyword evidence="12 13" id="KW-0472">Membrane</keyword>
<dbReference type="Gene3D" id="1.20.120.620">
    <property type="entry name" value="Backbone structure of the membrane domain of e. Coli histidine kinase receptor kdpd"/>
    <property type="match status" value="1"/>
</dbReference>
<dbReference type="SUPFAM" id="SSF52540">
    <property type="entry name" value="P-loop containing nucleoside triphosphate hydrolases"/>
    <property type="match status" value="1"/>
</dbReference>
<dbReference type="CDD" id="cd00082">
    <property type="entry name" value="HisKA"/>
    <property type="match status" value="1"/>
</dbReference>
<evidence type="ECO:0000256" key="4">
    <source>
        <dbReference type="ARBA" id="ARBA00022553"/>
    </source>
</evidence>
<evidence type="ECO:0000256" key="3">
    <source>
        <dbReference type="ARBA" id="ARBA00012438"/>
    </source>
</evidence>
<dbReference type="SMART" id="SM00387">
    <property type="entry name" value="HATPase_c"/>
    <property type="match status" value="1"/>
</dbReference>
<evidence type="ECO:0000256" key="10">
    <source>
        <dbReference type="ARBA" id="ARBA00022989"/>
    </source>
</evidence>
<evidence type="ECO:0000256" key="1">
    <source>
        <dbReference type="ARBA" id="ARBA00000085"/>
    </source>
</evidence>
<feature type="domain" description="Histidine kinase" evidence="14">
    <location>
        <begin position="668"/>
        <end position="885"/>
    </location>
</feature>
<evidence type="ECO:0000256" key="5">
    <source>
        <dbReference type="ARBA" id="ARBA00022679"/>
    </source>
</evidence>
<evidence type="ECO:0000256" key="9">
    <source>
        <dbReference type="ARBA" id="ARBA00022840"/>
    </source>
</evidence>
<dbReference type="GO" id="GO:0000155">
    <property type="term" value="F:phosphorelay sensor kinase activity"/>
    <property type="evidence" value="ECO:0007669"/>
    <property type="project" value="InterPro"/>
</dbReference>
<dbReference type="GO" id="GO:0005737">
    <property type="term" value="C:cytoplasm"/>
    <property type="evidence" value="ECO:0007669"/>
    <property type="project" value="UniProtKB-ARBA"/>
</dbReference>
<dbReference type="InterPro" id="IPR027417">
    <property type="entry name" value="P-loop_NTPase"/>
</dbReference>
<evidence type="ECO:0000256" key="8">
    <source>
        <dbReference type="ARBA" id="ARBA00022777"/>
    </source>
</evidence>
<dbReference type="InterPro" id="IPR029016">
    <property type="entry name" value="GAF-like_dom_sf"/>
</dbReference>
<dbReference type="Proteomes" id="UP001139474">
    <property type="component" value="Unassembled WGS sequence"/>
</dbReference>
<gene>
    <name evidence="15" type="ORF">NJR55_01550</name>
</gene>
<comment type="catalytic activity">
    <reaction evidence="1">
        <text>ATP + protein L-histidine = ADP + protein N-phospho-L-histidine.</text>
        <dbReference type="EC" id="2.7.13.3"/>
    </reaction>
</comment>
<dbReference type="InterPro" id="IPR036890">
    <property type="entry name" value="HATPase_C_sf"/>
</dbReference>
<dbReference type="InterPro" id="IPR003594">
    <property type="entry name" value="HATPase_dom"/>
</dbReference>
<dbReference type="SUPFAM" id="SSF47384">
    <property type="entry name" value="Homodimeric domain of signal transducing histidine kinase"/>
    <property type="match status" value="1"/>
</dbReference>
<dbReference type="InterPro" id="IPR036097">
    <property type="entry name" value="HisK_dim/P_sf"/>
</dbReference>
<dbReference type="Pfam" id="PF02702">
    <property type="entry name" value="KdpD"/>
    <property type="match status" value="1"/>
</dbReference>
<evidence type="ECO:0000313" key="15">
    <source>
        <dbReference type="EMBL" id="MCP1338267.1"/>
    </source>
</evidence>
<comment type="caution">
    <text evidence="15">The sequence shown here is derived from an EMBL/GenBank/DDBJ whole genome shotgun (WGS) entry which is preliminary data.</text>
</comment>
<dbReference type="PANTHER" id="PTHR45569:SF1">
    <property type="entry name" value="SENSOR PROTEIN KDPD"/>
    <property type="match status" value="1"/>
</dbReference>
<dbReference type="InterPro" id="IPR038318">
    <property type="entry name" value="KdpD_sf"/>
</dbReference>
<keyword evidence="7" id="KW-0547">Nucleotide-binding</keyword>
<feature type="transmembrane region" description="Helical" evidence="13">
    <location>
        <begin position="422"/>
        <end position="438"/>
    </location>
</feature>
<dbReference type="Gene3D" id="3.30.565.10">
    <property type="entry name" value="Histidine kinase-like ATPase, C-terminal domain"/>
    <property type="match status" value="1"/>
</dbReference>
<evidence type="ECO:0000256" key="7">
    <source>
        <dbReference type="ARBA" id="ARBA00022741"/>
    </source>
</evidence>
<keyword evidence="5" id="KW-0808">Transferase</keyword>
<evidence type="ECO:0000313" key="16">
    <source>
        <dbReference type="Proteomes" id="UP001139474"/>
    </source>
</evidence>
<dbReference type="InterPro" id="IPR003852">
    <property type="entry name" value="Sig_transdc_His_kinase_KdpD_N"/>
</dbReference>
<protein>
    <recommendedName>
        <fullName evidence="3">histidine kinase</fullName>
        <ecNumber evidence="3">2.7.13.3</ecNumber>
    </recommendedName>
</protein>
<dbReference type="PRINTS" id="PR00344">
    <property type="entry name" value="BCTRLSENSOR"/>
</dbReference>
<keyword evidence="4" id="KW-0597">Phosphoprotein</keyword>
<keyword evidence="16" id="KW-1185">Reference proteome</keyword>
<evidence type="ECO:0000256" key="11">
    <source>
        <dbReference type="ARBA" id="ARBA00023012"/>
    </source>
</evidence>
<dbReference type="AlphaFoldDB" id="A0A9X2FTI6"/>
<evidence type="ECO:0000259" key="14">
    <source>
        <dbReference type="PROSITE" id="PS50109"/>
    </source>
</evidence>
<dbReference type="SUPFAM" id="SSF55874">
    <property type="entry name" value="ATPase domain of HSP90 chaperone/DNA topoisomerase II/histidine kinase"/>
    <property type="match status" value="1"/>
</dbReference>
<dbReference type="Pfam" id="PF13493">
    <property type="entry name" value="DUF4118"/>
    <property type="match status" value="1"/>
</dbReference>
<evidence type="ECO:0000256" key="13">
    <source>
        <dbReference type="SAM" id="Phobius"/>
    </source>
</evidence>
<dbReference type="EMBL" id="JAMZDE010000001">
    <property type="protein sequence ID" value="MCP1338267.1"/>
    <property type="molecule type" value="Genomic_DNA"/>
</dbReference>
<keyword evidence="8 15" id="KW-0418">Kinase</keyword>
<reference evidence="15" key="1">
    <citation type="submission" date="2022-06" db="EMBL/GenBank/DDBJ databases">
        <title>Idiomarina rhizosphaerae M1R2S28.</title>
        <authorList>
            <person name="Sun J.-Q."/>
            <person name="Li L.-F."/>
        </authorList>
    </citation>
    <scope>NUCLEOTIDE SEQUENCE</scope>
    <source>
        <strain evidence="15">M1R2S28</strain>
    </source>
</reference>
<keyword evidence="9" id="KW-0067">ATP-binding</keyword>
<dbReference type="Pfam" id="PF00512">
    <property type="entry name" value="HisKA"/>
    <property type="match status" value="1"/>
</dbReference>
<dbReference type="EC" id="2.7.13.3" evidence="3"/>
<dbReference type="PROSITE" id="PS50109">
    <property type="entry name" value="HIS_KIN"/>
    <property type="match status" value="1"/>
</dbReference>
<dbReference type="RefSeq" id="WP_253617238.1">
    <property type="nucleotide sequence ID" value="NZ_JAMZDE010000001.1"/>
</dbReference>
<evidence type="ECO:0000256" key="6">
    <source>
        <dbReference type="ARBA" id="ARBA00022692"/>
    </source>
</evidence>
<proteinExistence type="predicted"/>
<dbReference type="FunFam" id="3.40.50.300:FF:000483">
    <property type="entry name" value="Sensor histidine kinase KdpD"/>
    <property type="match status" value="1"/>
</dbReference>
<dbReference type="InterPro" id="IPR004358">
    <property type="entry name" value="Sig_transdc_His_kin-like_C"/>
</dbReference>
<dbReference type="PANTHER" id="PTHR45569">
    <property type="entry name" value="SENSOR PROTEIN KDPD"/>
    <property type="match status" value="1"/>
</dbReference>
<dbReference type="Gene3D" id="3.30.450.40">
    <property type="match status" value="1"/>
</dbReference>
<dbReference type="GO" id="GO:0005524">
    <property type="term" value="F:ATP binding"/>
    <property type="evidence" value="ECO:0007669"/>
    <property type="project" value="UniProtKB-KW"/>
</dbReference>
<keyword evidence="10 13" id="KW-1133">Transmembrane helix</keyword>
<dbReference type="InterPro" id="IPR025201">
    <property type="entry name" value="KdpD_TM"/>
</dbReference>